<organism evidence="2 3">
    <name type="scientific">Cordyceps fumosorosea (strain ARSEF 2679)</name>
    <name type="common">Isaria fumosorosea</name>
    <dbReference type="NCBI Taxonomy" id="1081104"/>
    <lineage>
        <taxon>Eukaryota</taxon>
        <taxon>Fungi</taxon>
        <taxon>Dikarya</taxon>
        <taxon>Ascomycota</taxon>
        <taxon>Pezizomycotina</taxon>
        <taxon>Sordariomycetes</taxon>
        <taxon>Hypocreomycetidae</taxon>
        <taxon>Hypocreales</taxon>
        <taxon>Cordycipitaceae</taxon>
        <taxon>Cordyceps</taxon>
    </lineage>
</organism>
<evidence type="ECO:0000256" key="1">
    <source>
        <dbReference type="SAM" id="MobiDB-lite"/>
    </source>
</evidence>
<name>A0A162I821_CORFA</name>
<feature type="region of interest" description="Disordered" evidence="1">
    <location>
        <begin position="34"/>
        <end position="77"/>
    </location>
</feature>
<sequence length="239" mass="24873">METAEADMRILSGKLGAAPKGQCILPLVGYRHDEGRKEGASSSSCSGSPAGESTFRNARGPLPATIRGGPSPEPAPRAVCCELAKAQARAVPSPAGRTPAPSTTGPRRGEARTSSSGPSTSIRSDSSGTPRPDYCMGHDIYSLGVCMLELLTWSPAPYREAFMRSSGGSGGGGGGSGGQDAVTEWQLWQDPTVVMRTIMHMNRVLVPVAAGDRMKEVIEMCLTCVDNAANWGAVHDGRG</sequence>
<reference evidence="2 3" key="1">
    <citation type="journal article" date="2016" name="Genome Biol. Evol.">
        <title>Divergent and convergent evolution of fungal pathogenicity.</title>
        <authorList>
            <person name="Shang Y."/>
            <person name="Xiao G."/>
            <person name="Zheng P."/>
            <person name="Cen K."/>
            <person name="Zhan S."/>
            <person name="Wang C."/>
        </authorList>
    </citation>
    <scope>NUCLEOTIDE SEQUENCE [LARGE SCALE GENOMIC DNA]</scope>
    <source>
        <strain evidence="2 3">ARSEF 2679</strain>
    </source>
</reference>
<dbReference type="OrthoDB" id="1911848at2759"/>
<proteinExistence type="predicted"/>
<evidence type="ECO:0000313" key="2">
    <source>
        <dbReference type="EMBL" id="OAA53555.1"/>
    </source>
</evidence>
<gene>
    <name evidence="2" type="ORF">ISF_08716</name>
</gene>
<comment type="caution">
    <text evidence="2">The sequence shown here is derived from an EMBL/GenBank/DDBJ whole genome shotgun (WGS) entry which is preliminary data.</text>
</comment>
<feature type="compositionally biased region" description="Low complexity" evidence="1">
    <location>
        <begin position="40"/>
        <end position="53"/>
    </location>
</feature>
<dbReference type="GeneID" id="30025008"/>
<dbReference type="RefSeq" id="XP_018700506.1">
    <property type="nucleotide sequence ID" value="XM_018852319.1"/>
</dbReference>
<evidence type="ECO:0000313" key="3">
    <source>
        <dbReference type="Proteomes" id="UP000076744"/>
    </source>
</evidence>
<feature type="compositionally biased region" description="Low complexity" evidence="1">
    <location>
        <begin position="112"/>
        <end position="130"/>
    </location>
</feature>
<feature type="region of interest" description="Disordered" evidence="1">
    <location>
        <begin position="90"/>
        <end position="131"/>
    </location>
</feature>
<dbReference type="AlphaFoldDB" id="A0A162I821"/>
<dbReference type="InterPro" id="IPR011009">
    <property type="entry name" value="Kinase-like_dom_sf"/>
</dbReference>
<dbReference type="Proteomes" id="UP000076744">
    <property type="component" value="Unassembled WGS sequence"/>
</dbReference>
<accession>A0A162I821</accession>
<dbReference type="EMBL" id="AZHB01000034">
    <property type="protein sequence ID" value="OAA53555.1"/>
    <property type="molecule type" value="Genomic_DNA"/>
</dbReference>
<keyword evidence="3" id="KW-1185">Reference proteome</keyword>
<protein>
    <submittedName>
        <fullName evidence="2">HET-s/LopB domain protein</fullName>
    </submittedName>
</protein>
<dbReference type="SUPFAM" id="SSF56112">
    <property type="entry name" value="Protein kinase-like (PK-like)"/>
    <property type="match status" value="1"/>
</dbReference>